<dbReference type="AlphaFoldDB" id="A0A117DPT4"/>
<dbReference type="InterPro" id="IPR004107">
    <property type="entry name" value="Integrase_SAM-like_N"/>
</dbReference>
<dbReference type="Proteomes" id="UP000056209">
    <property type="component" value="Unassembled WGS sequence"/>
</dbReference>
<dbReference type="InterPro" id="IPR010998">
    <property type="entry name" value="Integrase_recombinase_N"/>
</dbReference>
<dbReference type="SUPFAM" id="SSF56349">
    <property type="entry name" value="DNA breaking-rejoining enzymes"/>
    <property type="match status" value="1"/>
</dbReference>
<protein>
    <submittedName>
        <fullName evidence="7">Site-specific recombinase XerC</fullName>
    </submittedName>
</protein>
<name>A0A117DPT4_9DEIO</name>
<dbReference type="InterPro" id="IPR011010">
    <property type="entry name" value="DNA_brk_join_enz"/>
</dbReference>
<evidence type="ECO:0000259" key="6">
    <source>
        <dbReference type="PROSITE" id="PS51900"/>
    </source>
</evidence>
<organism evidence="7 8">
    <name type="scientific">Deinococcus grandis</name>
    <dbReference type="NCBI Taxonomy" id="57498"/>
    <lineage>
        <taxon>Bacteria</taxon>
        <taxon>Thermotogati</taxon>
        <taxon>Deinococcota</taxon>
        <taxon>Deinococci</taxon>
        <taxon>Deinococcales</taxon>
        <taxon>Deinococcaceae</taxon>
        <taxon>Deinococcus</taxon>
    </lineage>
</organism>
<dbReference type="Pfam" id="PF00589">
    <property type="entry name" value="Phage_integrase"/>
    <property type="match status" value="1"/>
</dbReference>
<dbReference type="InterPro" id="IPR002104">
    <property type="entry name" value="Integrase_catalytic"/>
</dbReference>
<dbReference type="InterPro" id="IPR013762">
    <property type="entry name" value="Integrase-like_cat_sf"/>
</dbReference>
<dbReference type="PROSITE" id="PS51900">
    <property type="entry name" value="CB"/>
    <property type="match status" value="1"/>
</dbReference>
<keyword evidence="3" id="KW-0233">DNA recombination</keyword>
<dbReference type="Gene3D" id="1.10.150.130">
    <property type="match status" value="1"/>
</dbReference>
<sequence length="305" mass="34704">MQWDTLTRPERKATVREALRTRDVDTLWSVTEYNLRLYGRGGSHTSEHTLRAYRTGVWRFLQYAFPLGWQRMTEHDTDLTVGYLRALERTGLTPGTINARRSAARALYRALRWAGVLQADPFADTPRVADPTDPWARREAYTREDIAALMAVADPDEQLMLLLGAHGALRMSEMIGLTWDRVDLDKKRMTVTGKGRKTARVHLSGPLHAALSAVPENARTGHVLPWRNPKSVRMLLRALCTLAGVTYERRQVHGLRHAAATMLLEQTGDIYVVSRHLRHSTIGTTEIYAKMRPERLTEALDTWVE</sequence>
<evidence type="ECO:0000256" key="4">
    <source>
        <dbReference type="PROSITE-ProRule" id="PRU01248"/>
    </source>
</evidence>
<feature type="domain" description="Tyr recombinase" evidence="5">
    <location>
        <begin position="136"/>
        <end position="301"/>
    </location>
</feature>
<dbReference type="PANTHER" id="PTHR30349:SF81">
    <property type="entry name" value="TYROSINE RECOMBINASE XERC"/>
    <property type="match status" value="1"/>
</dbReference>
<dbReference type="CDD" id="cd00397">
    <property type="entry name" value="DNA_BRE_C"/>
    <property type="match status" value="1"/>
</dbReference>
<reference evidence="8" key="1">
    <citation type="submission" date="2015-11" db="EMBL/GenBank/DDBJ databases">
        <title>Draft Genome Sequence of the Radioresistant Bacterium Deinococcus grandis, Isolated from Freshwater Fish in Japan.</title>
        <authorList>
            <person name="Satoh K."/>
            <person name="Onodera T."/>
            <person name="Omoso K."/>
            <person name="Takeda-Yano K."/>
            <person name="Katayama T."/>
            <person name="Oono Y."/>
            <person name="Narumi I."/>
        </authorList>
    </citation>
    <scope>NUCLEOTIDE SEQUENCE [LARGE SCALE GENOMIC DNA]</scope>
    <source>
        <strain evidence="8">ATCC 43672</strain>
    </source>
</reference>
<evidence type="ECO:0000313" key="7">
    <source>
        <dbReference type="EMBL" id="GAQ23937.1"/>
    </source>
</evidence>
<accession>A0A117DPT4</accession>
<dbReference type="PROSITE" id="PS51898">
    <property type="entry name" value="TYR_RECOMBINASE"/>
    <property type="match status" value="1"/>
</dbReference>
<keyword evidence="8" id="KW-1185">Reference proteome</keyword>
<dbReference type="InterPro" id="IPR044068">
    <property type="entry name" value="CB"/>
</dbReference>
<dbReference type="EMBL" id="BCMS01000006">
    <property type="protein sequence ID" value="GAQ23937.1"/>
    <property type="molecule type" value="Genomic_DNA"/>
</dbReference>
<feature type="domain" description="Core-binding (CB)" evidence="6">
    <location>
        <begin position="28"/>
        <end position="112"/>
    </location>
</feature>
<evidence type="ECO:0000256" key="2">
    <source>
        <dbReference type="ARBA" id="ARBA00023125"/>
    </source>
</evidence>
<gene>
    <name evidence="7" type="ORF">DEIGR_400070</name>
</gene>
<dbReference type="GO" id="GO:0006310">
    <property type="term" value="P:DNA recombination"/>
    <property type="evidence" value="ECO:0007669"/>
    <property type="project" value="UniProtKB-KW"/>
</dbReference>
<proteinExistence type="predicted"/>
<evidence type="ECO:0000259" key="5">
    <source>
        <dbReference type="PROSITE" id="PS51898"/>
    </source>
</evidence>
<dbReference type="GO" id="GO:0015074">
    <property type="term" value="P:DNA integration"/>
    <property type="evidence" value="ECO:0007669"/>
    <property type="project" value="UniProtKB-KW"/>
</dbReference>
<comment type="caution">
    <text evidence="7">The sequence shown here is derived from an EMBL/GenBank/DDBJ whole genome shotgun (WGS) entry which is preliminary data.</text>
</comment>
<dbReference type="Gene3D" id="1.10.443.10">
    <property type="entry name" value="Intergrase catalytic core"/>
    <property type="match status" value="1"/>
</dbReference>
<keyword evidence="1" id="KW-0229">DNA integration</keyword>
<dbReference type="InterPro" id="IPR050090">
    <property type="entry name" value="Tyrosine_recombinase_XerCD"/>
</dbReference>
<evidence type="ECO:0000313" key="8">
    <source>
        <dbReference type="Proteomes" id="UP000056209"/>
    </source>
</evidence>
<dbReference type="PANTHER" id="PTHR30349">
    <property type="entry name" value="PHAGE INTEGRASE-RELATED"/>
    <property type="match status" value="1"/>
</dbReference>
<keyword evidence="2 4" id="KW-0238">DNA-binding</keyword>
<dbReference type="GO" id="GO:0003677">
    <property type="term" value="F:DNA binding"/>
    <property type="evidence" value="ECO:0007669"/>
    <property type="project" value="UniProtKB-UniRule"/>
</dbReference>
<evidence type="ECO:0000256" key="1">
    <source>
        <dbReference type="ARBA" id="ARBA00022908"/>
    </source>
</evidence>
<evidence type="ECO:0000256" key="3">
    <source>
        <dbReference type="ARBA" id="ARBA00023172"/>
    </source>
</evidence>
<dbReference type="Pfam" id="PF02899">
    <property type="entry name" value="Phage_int_SAM_1"/>
    <property type="match status" value="1"/>
</dbReference>